<dbReference type="EMBL" id="VHLH01000048">
    <property type="protein sequence ID" value="TPW25840.1"/>
    <property type="molecule type" value="Genomic_DNA"/>
</dbReference>
<evidence type="ECO:0000313" key="1">
    <source>
        <dbReference type="EMBL" id="TPW25840.1"/>
    </source>
</evidence>
<organism evidence="1 2">
    <name type="scientific">Pararhizobium mangrovi</name>
    <dbReference type="NCBI Taxonomy" id="2590452"/>
    <lineage>
        <taxon>Bacteria</taxon>
        <taxon>Pseudomonadati</taxon>
        <taxon>Pseudomonadota</taxon>
        <taxon>Alphaproteobacteria</taxon>
        <taxon>Hyphomicrobiales</taxon>
        <taxon>Rhizobiaceae</taxon>
        <taxon>Rhizobium/Agrobacterium group</taxon>
        <taxon>Pararhizobium</taxon>
    </lineage>
</organism>
<proteinExistence type="predicted"/>
<keyword evidence="2" id="KW-1185">Reference proteome</keyword>
<name>A0A506TWH8_9HYPH</name>
<dbReference type="AlphaFoldDB" id="A0A506TWH8"/>
<comment type="caution">
    <text evidence="1">The sequence shown here is derived from an EMBL/GenBank/DDBJ whole genome shotgun (WGS) entry which is preliminary data.</text>
</comment>
<accession>A0A506TWH8</accession>
<gene>
    <name evidence="1" type="ORF">FJU11_17580</name>
</gene>
<dbReference type="Proteomes" id="UP000320314">
    <property type="component" value="Unassembled WGS sequence"/>
</dbReference>
<evidence type="ECO:0000313" key="2">
    <source>
        <dbReference type="Proteomes" id="UP000320314"/>
    </source>
</evidence>
<protein>
    <submittedName>
        <fullName evidence="1">Uncharacterized protein</fullName>
    </submittedName>
</protein>
<reference evidence="1 2" key="1">
    <citation type="submission" date="2019-06" db="EMBL/GenBank/DDBJ databases">
        <authorList>
            <person name="Li M."/>
        </authorList>
    </citation>
    <scope>NUCLEOTIDE SEQUENCE [LARGE SCALE GENOMIC DNA]</scope>
    <source>
        <strain evidence="1 2">BGMRC6574</strain>
    </source>
</reference>
<sequence length="66" mass="6863">MGHDPSSLAMNFLPATIRETGEATTVTFAGGNTATLDPASDAARDGEVAIRRVITCSVFMIPPNPT</sequence>
<dbReference type="RefSeq" id="WP_141168383.1">
    <property type="nucleotide sequence ID" value="NZ_VHLH01000048.1"/>
</dbReference>